<evidence type="ECO:0000256" key="2">
    <source>
        <dbReference type="ARBA" id="ARBA00010610"/>
    </source>
</evidence>
<reference evidence="7 11" key="2">
    <citation type="submission" date="2019-01" db="EMBL/GenBank/DDBJ databases">
        <title>Complete Genome Sequence and Annotation of the Paracoccus pantotrophus type strain DSM 2944.</title>
        <authorList>
            <person name="Bockwoldt J.A."/>
            <person name="Zimmermann M."/>
            <person name="Tiso T."/>
            <person name="Blank L.M."/>
        </authorList>
    </citation>
    <scope>NUCLEOTIDE SEQUENCE [LARGE SCALE GENOMIC DNA]</scope>
    <source>
        <strain evidence="7 11">DSM 2944</strain>
    </source>
</reference>
<evidence type="ECO:0000313" key="10">
    <source>
        <dbReference type="Proteomes" id="UP000273626"/>
    </source>
</evidence>
<dbReference type="EMBL" id="CP044423">
    <property type="protein sequence ID" value="QFG35239.1"/>
    <property type="molecule type" value="Genomic_DNA"/>
</dbReference>
<dbReference type="Gene3D" id="4.10.430.10">
    <property type="entry name" value="Histone-like protein H-NS, C-terminal domain"/>
    <property type="match status" value="1"/>
</dbReference>
<reference evidence="9 10" key="1">
    <citation type="submission" date="2018-10" db="EMBL/GenBank/DDBJ databases">
        <title>Genomic Encyclopedia of Archaeal and Bacterial Type Strains, Phase II (KMG-II): from individual species to whole genera.</title>
        <authorList>
            <person name="Goeker M."/>
        </authorList>
    </citation>
    <scope>NUCLEOTIDE SEQUENCE [LARGE SCALE GENOMIC DNA]</scope>
    <source>
        <strain evidence="10">ATCC 35512 / DSM 2944 / CIP 106514 / LMD 82.5 / NBRC 102493 / NCCB 82005 / GB17</strain>
        <strain evidence="9">DSM 2944</strain>
    </source>
</reference>
<dbReference type="Proteomes" id="UP000273626">
    <property type="component" value="Unassembled WGS sequence"/>
</dbReference>
<dbReference type="PANTHER" id="PTHR38097:SF2">
    <property type="entry name" value="DNA-BINDING PROTEIN STPA"/>
    <property type="match status" value="1"/>
</dbReference>
<dbReference type="GO" id="GO:0003680">
    <property type="term" value="F:minor groove of adenine-thymine-rich DNA binding"/>
    <property type="evidence" value="ECO:0007669"/>
    <property type="project" value="TreeGrafter"/>
</dbReference>
<dbReference type="SUPFAM" id="SSF81273">
    <property type="entry name" value="H-NS histone-like proteins"/>
    <property type="match status" value="1"/>
</dbReference>
<feature type="domain" description="DNA-binding protein H-NS-like C-terminal" evidence="6">
    <location>
        <begin position="58"/>
        <end position="103"/>
    </location>
</feature>
<organism evidence="8 12">
    <name type="scientific">Paracoccus pantotrophus</name>
    <name type="common">Thiosphaera pantotropha</name>
    <dbReference type="NCBI Taxonomy" id="82367"/>
    <lineage>
        <taxon>Bacteria</taxon>
        <taxon>Pseudomonadati</taxon>
        <taxon>Pseudomonadota</taxon>
        <taxon>Alphaproteobacteria</taxon>
        <taxon>Rhodobacterales</taxon>
        <taxon>Paracoccaceae</taxon>
        <taxon>Paracoccus</taxon>
    </lineage>
</organism>
<evidence type="ECO:0000313" key="9">
    <source>
        <dbReference type="EMBL" id="RKS44568.1"/>
    </source>
</evidence>
<dbReference type="GO" id="GO:0009295">
    <property type="term" value="C:nucleoid"/>
    <property type="evidence" value="ECO:0007669"/>
    <property type="project" value="UniProtKB-SubCell"/>
</dbReference>
<name>A0A1I5INN7_PARPN</name>
<evidence type="ECO:0000256" key="3">
    <source>
        <dbReference type="ARBA" id="ARBA00022490"/>
    </source>
</evidence>
<dbReference type="InterPro" id="IPR027444">
    <property type="entry name" value="H-NS_C_dom"/>
</dbReference>
<comment type="subcellular location">
    <subcellularLocation>
        <location evidence="1">Cytoplasm</location>
        <location evidence="1">Nucleoid</location>
    </subcellularLocation>
</comment>
<evidence type="ECO:0000256" key="1">
    <source>
        <dbReference type="ARBA" id="ARBA00004453"/>
    </source>
</evidence>
<keyword evidence="3" id="KW-0963">Cytoplasm</keyword>
<dbReference type="Proteomes" id="UP000509322">
    <property type="component" value="Chromosome 1"/>
</dbReference>
<reference evidence="8 12" key="3">
    <citation type="submission" date="2020-07" db="EMBL/GenBank/DDBJ databases">
        <title>The complete genome of Paracoccus pantotrophus ACCC 10489.</title>
        <authorList>
            <person name="Si Y."/>
        </authorList>
    </citation>
    <scope>NUCLEOTIDE SEQUENCE [LARGE SCALE GENOMIC DNA]</scope>
    <source>
        <strain evidence="8 12">ACCC10489</strain>
    </source>
</reference>
<gene>
    <name evidence="9" type="ORF">BDE18_3417</name>
    <name evidence="7" type="ORF">ESD82_03345</name>
    <name evidence="8" type="ORF">HYQ43_04145</name>
</gene>
<dbReference type="EMBL" id="CP058689">
    <property type="protein sequence ID" value="QLH13478.1"/>
    <property type="molecule type" value="Genomic_DNA"/>
</dbReference>
<dbReference type="AlphaFoldDB" id="A0A1I5INN7"/>
<dbReference type="SMART" id="SM00528">
    <property type="entry name" value="HNS"/>
    <property type="match status" value="1"/>
</dbReference>
<protein>
    <submittedName>
        <fullName evidence="9">DNA-binding protein H-NS</fullName>
    </submittedName>
    <submittedName>
        <fullName evidence="8">H-NS histone family protein</fullName>
    </submittedName>
</protein>
<dbReference type="GO" id="GO:0005829">
    <property type="term" value="C:cytosol"/>
    <property type="evidence" value="ECO:0007669"/>
    <property type="project" value="TreeGrafter"/>
</dbReference>
<keyword evidence="10" id="KW-1185">Reference proteome</keyword>
<dbReference type="GO" id="GO:0001217">
    <property type="term" value="F:DNA-binding transcription repressor activity"/>
    <property type="evidence" value="ECO:0007669"/>
    <property type="project" value="TreeGrafter"/>
</dbReference>
<dbReference type="GO" id="GO:0000976">
    <property type="term" value="F:transcription cis-regulatory region binding"/>
    <property type="evidence" value="ECO:0007669"/>
    <property type="project" value="TreeGrafter"/>
</dbReference>
<dbReference type="PANTHER" id="PTHR38097">
    <property type="match status" value="1"/>
</dbReference>
<evidence type="ECO:0000313" key="11">
    <source>
        <dbReference type="Proteomes" id="UP000326453"/>
    </source>
</evidence>
<dbReference type="GeneID" id="51369579"/>
<dbReference type="EMBL" id="RBLI01000002">
    <property type="protein sequence ID" value="RKS44568.1"/>
    <property type="molecule type" value="Genomic_DNA"/>
</dbReference>
<dbReference type="OrthoDB" id="5297879at2"/>
<dbReference type="RefSeq" id="WP_024845887.1">
    <property type="nucleotide sequence ID" value="NZ_CP038206.1"/>
</dbReference>
<keyword evidence="4 9" id="KW-0238">DNA-binding</keyword>
<dbReference type="InterPro" id="IPR037150">
    <property type="entry name" value="H-NS_C_dom_sf"/>
</dbReference>
<evidence type="ECO:0000313" key="7">
    <source>
        <dbReference type="EMBL" id="QFG35239.1"/>
    </source>
</evidence>
<evidence type="ECO:0000313" key="8">
    <source>
        <dbReference type="EMBL" id="QLH13478.1"/>
    </source>
</evidence>
<evidence type="ECO:0000256" key="4">
    <source>
        <dbReference type="ARBA" id="ARBA00023125"/>
    </source>
</evidence>
<dbReference type="KEGG" id="ppan:ESD82_03345"/>
<proteinExistence type="inferred from homology"/>
<comment type="similarity">
    <text evidence="2">Belongs to the histone-like protein H-NS family.</text>
</comment>
<accession>A0A1I5INN7</accession>
<dbReference type="Proteomes" id="UP000326453">
    <property type="component" value="Chromosome 2"/>
</dbReference>
<evidence type="ECO:0000256" key="5">
    <source>
        <dbReference type="SAM" id="MobiDB-lite"/>
    </source>
</evidence>
<dbReference type="GO" id="GO:0032993">
    <property type="term" value="C:protein-DNA complex"/>
    <property type="evidence" value="ECO:0007669"/>
    <property type="project" value="TreeGrafter"/>
</dbReference>
<evidence type="ECO:0000259" key="6">
    <source>
        <dbReference type="SMART" id="SM00528"/>
    </source>
</evidence>
<dbReference type="GO" id="GO:0003681">
    <property type="term" value="F:bent DNA binding"/>
    <property type="evidence" value="ECO:0007669"/>
    <property type="project" value="TreeGrafter"/>
</dbReference>
<feature type="region of interest" description="Disordered" evidence="5">
    <location>
        <begin position="62"/>
        <end position="81"/>
    </location>
</feature>
<dbReference type="Pfam" id="PF00816">
    <property type="entry name" value="Histone_HNS"/>
    <property type="match status" value="1"/>
</dbReference>
<evidence type="ECO:0000313" key="12">
    <source>
        <dbReference type="Proteomes" id="UP000509322"/>
    </source>
</evidence>
<sequence length="103" mass="11367">MTEFDPNALSLAELKQLRKDVEKAIASFEARRKAEARAKAEEAAKQFGFSLSQLIETAAQRPAAAPKYVHPENPDLTWSGRGRKPRWIAEGLAAGKTLDDFAI</sequence>